<protein>
    <submittedName>
        <fullName evidence="1">Uncharacterized protein</fullName>
    </submittedName>
</protein>
<gene>
    <name evidence="1" type="ORF">SCF082_LOCUS14958</name>
</gene>
<proteinExistence type="predicted"/>
<feature type="non-terminal residue" evidence="1">
    <location>
        <position position="182"/>
    </location>
</feature>
<evidence type="ECO:0000313" key="2">
    <source>
        <dbReference type="Proteomes" id="UP001642464"/>
    </source>
</evidence>
<sequence>FSVRLDGNTRHFNFADYGGKESAMVAAVEFEKLDVLAAQIQTSDSGAGFADIAVRQCEPATLALAEDITKELLAPAIPEGPSLSKADLKLQKGAVVSFQSWEQKFPDTIGLALGEVPAALKIVASREHSMRSLMEHPKVLQLCRQEKLKPCGFLFGPKHDKSTAEPFLQQMLQEMRSAVCVC</sequence>
<organism evidence="1 2">
    <name type="scientific">Durusdinium trenchii</name>
    <dbReference type="NCBI Taxonomy" id="1381693"/>
    <lineage>
        <taxon>Eukaryota</taxon>
        <taxon>Sar</taxon>
        <taxon>Alveolata</taxon>
        <taxon>Dinophyceae</taxon>
        <taxon>Suessiales</taxon>
        <taxon>Symbiodiniaceae</taxon>
        <taxon>Durusdinium</taxon>
    </lineage>
</organism>
<name>A0ABP0K333_9DINO</name>
<reference evidence="1 2" key="1">
    <citation type="submission" date="2024-02" db="EMBL/GenBank/DDBJ databases">
        <authorList>
            <person name="Chen Y."/>
            <person name="Shah S."/>
            <person name="Dougan E. K."/>
            <person name="Thang M."/>
            <person name="Chan C."/>
        </authorList>
    </citation>
    <scope>NUCLEOTIDE SEQUENCE [LARGE SCALE GENOMIC DNA]</scope>
</reference>
<dbReference type="Proteomes" id="UP001642464">
    <property type="component" value="Unassembled WGS sequence"/>
</dbReference>
<dbReference type="EMBL" id="CAXAMM010009500">
    <property type="protein sequence ID" value="CAK9020559.1"/>
    <property type="molecule type" value="Genomic_DNA"/>
</dbReference>
<keyword evidence="2" id="KW-1185">Reference proteome</keyword>
<feature type="non-terminal residue" evidence="1">
    <location>
        <position position="1"/>
    </location>
</feature>
<evidence type="ECO:0000313" key="1">
    <source>
        <dbReference type="EMBL" id="CAK9020559.1"/>
    </source>
</evidence>
<comment type="caution">
    <text evidence="1">The sequence shown here is derived from an EMBL/GenBank/DDBJ whole genome shotgun (WGS) entry which is preliminary data.</text>
</comment>
<accession>A0ABP0K333</accession>